<dbReference type="GO" id="GO:0045202">
    <property type="term" value="C:synapse"/>
    <property type="evidence" value="ECO:0007669"/>
    <property type="project" value="UniProtKB-SubCell"/>
</dbReference>
<feature type="region of interest" description="Disordered" evidence="13">
    <location>
        <begin position="1543"/>
        <end position="1584"/>
    </location>
</feature>
<evidence type="ECO:0000256" key="1">
    <source>
        <dbReference type="ARBA" id="ARBA00004245"/>
    </source>
</evidence>
<protein>
    <recommendedName>
        <fullName evidence="10">plus-end-directed kinesin ATPase</fullName>
        <ecNumber evidence="10">5.6.1.3</ecNumber>
    </recommendedName>
</protein>
<dbReference type="CDD" id="cd01365">
    <property type="entry name" value="KISc_KIF1A_KIF1B"/>
    <property type="match status" value="1"/>
</dbReference>
<dbReference type="InterPro" id="IPR022164">
    <property type="entry name" value="Kinesin-like"/>
</dbReference>
<feature type="region of interest" description="Disordered" evidence="13">
    <location>
        <begin position="988"/>
        <end position="1022"/>
    </location>
</feature>
<evidence type="ECO:0000256" key="7">
    <source>
        <dbReference type="ARBA" id="ARBA00023175"/>
    </source>
</evidence>
<proteinExistence type="inferred from homology"/>
<dbReference type="Pfam" id="PF00225">
    <property type="entry name" value="Kinesin"/>
    <property type="match status" value="1"/>
</dbReference>
<evidence type="ECO:0000256" key="2">
    <source>
        <dbReference type="ARBA" id="ARBA00022490"/>
    </source>
</evidence>
<evidence type="ECO:0000256" key="12">
    <source>
        <dbReference type="SAM" id="Coils"/>
    </source>
</evidence>
<dbReference type="SUPFAM" id="SSF49879">
    <property type="entry name" value="SMAD/FHA domain"/>
    <property type="match status" value="1"/>
</dbReference>
<evidence type="ECO:0000259" key="16">
    <source>
        <dbReference type="PROSITE" id="PS50067"/>
    </source>
</evidence>
<reference evidence="17" key="1">
    <citation type="submission" date="2025-08" db="UniProtKB">
        <authorList>
            <consortium name="Ensembl"/>
        </authorList>
    </citation>
    <scope>IDENTIFICATION</scope>
</reference>
<dbReference type="PROSITE" id="PS50006">
    <property type="entry name" value="FHA_DOMAIN"/>
    <property type="match status" value="1"/>
</dbReference>
<dbReference type="Gene3D" id="2.30.29.30">
    <property type="entry name" value="Pleckstrin-homology domain (PH domain)/Phosphotyrosine-binding domain (PTB)"/>
    <property type="match status" value="1"/>
</dbReference>
<dbReference type="InterPro" id="IPR022140">
    <property type="entry name" value="Kinesin-like_KIF1-typ"/>
</dbReference>
<dbReference type="InterPro" id="IPR027417">
    <property type="entry name" value="P-loop_NTPase"/>
</dbReference>
<dbReference type="Pfam" id="PF16183">
    <property type="entry name" value="Kinesin_assoc"/>
    <property type="match status" value="1"/>
</dbReference>
<dbReference type="PANTHER" id="PTHR47117:SF2">
    <property type="entry name" value="KINESIN-LIKE PROTEIN KIF1A ISOFORM X1"/>
    <property type="match status" value="1"/>
</dbReference>
<keyword evidence="2" id="KW-0963">Cytoplasm</keyword>
<keyword evidence="4 11" id="KW-0547">Nucleotide-binding</keyword>
<dbReference type="InterPro" id="IPR019821">
    <property type="entry name" value="Kinesin_motor_CS"/>
</dbReference>
<dbReference type="SMART" id="SM00129">
    <property type="entry name" value="KISc"/>
    <property type="match status" value="1"/>
</dbReference>
<dbReference type="Pfam" id="PF12423">
    <property type="entry name" value="KIF1B"/>
    <property type="match status" value="1"/>
</dbReference>
<dbReference type="GO" id="GO:0010970">
    <property type="term" value="P:transport along microtubule"/>
    <property type="evidence" value="ECO:0007669"/>
    <property type="project" value="UniProtKB-ARBA"/>
</dbReference>
<dbReference type="PANTHER" id="PTHR47117">
    <property type="entry name" value="STAR-RELATED LIPID TRANSFER PROTEIN 9"/>
    <property type="match status" value="1"/>
</dbReference>
<keyword evidence="18" id="KW-1185">Reference proteome</keyword>
<dbReference type="SUPFAM" id="SSF50729">
    <property type="entry name" value="PH domain-like"/>
    <property type="match status" value="1"/>
</dbReference>
<dbReference type="PROSITE" id="PS00411">
    <property type="entry name" value="KINESIN_MOTOR_1"/>
    <property type="match status" value="1"/>
</dbReference>
<dbReference type="GO" id="GO:0008574">
    <property type="term" value="F:plus-end-directed microtubule motor activity"/>
    <property type="evidence" value="ECO:0007669"/>
    <property type="project" value="UniProtKB-EC"/>
</dbReference>
<accession>A0A8C5AEY5</accession>
<evidence type="ECO:0000259" key="15">
    <source>
        <dbReference type="PROSITE" id="PS50006"/>
    </source>
</evidence>
<feature type="coiled-coil region" evidence="12">
    <location>
        <begin position="671"/>
        <end position="713"/>
    </location>
</feature>
<dbReference type="InterPro" id="IPR000253">
    <property type="entry name" value="FHA_dom"/>
</dbReference>
<feature type="compositionally biased region" description="Basic and acidic residues" evidence="13">
    <location>
        <begin position="1478"/>
        <end position="1488"/>
    </location>
</feature>
<organism evidence="17 18">
    <name type="scientific">Gadus morhua</name>
    <name type="common">Atlantic cod</name>
    <dbReference type="NCBI Taxonomy" id="8049"/>
    <lineage>
        <taxon>Eukaryota</taxon>
        <taxon>Metazoa</taxon>
        <taxon>Chordata</taxon>
        <taxon>Craniata</taxon>
        <taxon>Vertebrata</taxon>
        <taxon>Euteleostomi</taxon>
        <taxon>Actinopterygii</taxon>
        <taxon>Neopterygii</taxon>
        <taxon>Teleostei</taxon>
        <taxon>Neoteleostei</taxon>
        <taxon>Acanthomorphata</taxon>
        <taxon>Zeiogadaria</taxon>
        <taxon>Gadariae</taxon>
        <taxon>Gadiformes</taxon>
        <taxon>Gadoidei</taxon>
        <taxon>Gadidae</taxon>
        <taxon>Gadus</taxon>
    </lineage>
</organism>
<dbReference type="SMART" id="SM00240">
    <property type="entry name" value="FHA"/>
    <property type="match status" value="1"/>
</dbReference>
<feature type="region of interest" description="Disordered" evidence="13">
    <location>
        <begin position="416"/>
        <end position="443"/>
    </location>
</feature>
<evidence type="ECO:0000256" key="10">
    <source>
        <dbReference type="ARBA" id="ARBA00066390"/>
    </source>
</evidence>
<keyword evidence="7 11" id="KW-0505">Motor protein</keyword>
<evidence type="ECO:0000256" key="9">
    <source>
        <dbReference type="ARBA" id="ARBA00050273"/>
    </source>
</evidence>
<keyword evidence="6 12" id="KW-0175">Coiled coil</keyword>
<feature type="domain" description="PH" evidence="14">
    <location>
        <begin position="1600"/>
        <end position="1698"/>
    </location>
</feature>
<dbReference type="EC" id="5.6.1.3" evidence="10"/>
<dbReference type="InterPro" id="IPR032405">
    <property type="entry name" value="Kinesin_assoc"/>
</dbReference>
<keyword evidence="5 11" id="KW-0067">ATP-binding</keyword>
<dbReference type="SMART" id="SM00233">
    <property type="entry name" value="PH"/>
    <property type="match status" value="1"/>
</dbReference>
<dbReference type="Pfam" id="PF00169">
    <property type="entry name" value="PH"/>
    <property type="match status" value="1"/>
</dbReference>
<sequence length="1715" mass="193182">MAASVKVAVRVRPFNSREMGKDSKCIIQMNGNTTTILNPKQPKENKSFNFDYSYWSHTTPEDSNFASQVQVYKDIGEEMLLHAFEGYNVCIFAYGQTGAGKSYTMMGKQDVKDQQGIIPLLCEDLFTKFNDTNIDNNMAYSVEVSYMEIYCERVRDLLNPKNKGHLRVREHPLMGPYVEDLSKLAVTSYNDIQDLMDSGNKARTVAATNMNESSSRSHAVFNIIFTQKRRDADTDNTSEKVSKISLVDLAGSERADSTGAKGTRLKEGANINKSLTTLGKVISALAEVVRAPRQRVSSLCNHIPYRDSVLTWLLRENLGGNSRTAMVAALSPADINYDETLSTLRYADRAKQIRCNAVINEDPNNRLVRELKDEVSRLRDLLLAQGLGDIIESEDHALFTGGPLFWDSTDLKNNNNKGQAVNQKGDLSTVTSSTTGMSPSPSLSVLSSRAGSIASLHDRIMFTPGSEEAIERLKETEKIIAELNETWEEKLRRTEAIRMEREALLAEMGVAMREDGGTLGVFSPKKTPHLVNLNEDPLMSECLLYYIKDGVTRVGRVDASSRQDIVLSGHFIMDEHCTFTSSTGPTGEAAVVLEPCEDAETYVNGKRVTEATVLKSGNRIILGKSHVFRFNHPEQARAERERTPCAETPVEPVDWAFAQRELLDKQGIDMKHEMDQRLQELEELYRKEREEANHLLEQQRLEYESKLEALQKQVDRCLPDATEEEEEPEEEVQWTAKETELAVWGFRKWRSYQFTSLRDLLWGNAIFLKEANAISVELKKKVQFQFVLLTDTLYSPLPQDLLPPETEKDREARHFPRTIVAVEVQDQKNGATHYWTLEKLRQRLDLMREMYDRAAEVPSSNAVEDSESVMTGGDPFYDRFPWFRLVGRSFVYLSNLLYPVPLVHRVAVVNEKGEVKGFLRVAVQAISGDEEAPDYGSGVRQSGTAKITFDDHQFEKFQSESGPGVPLVPLGGVSRAGGVSQEELRFVEGEGQSAETAPSADEVNNNTAGSDEADAPAKPPLDAPLGGALEHLKIGSLFTFRVTVLQAYSISAEYADIFCQFNFIHRHDEAFSTEPLKNTGRGPPLGFYHVQNIAVEVTKSFVEYIRTQPIVFEVFGHYQKQPFPLLCKDVISPLRPCRRHFPRVMPLSKPVPATKLTAMTRPSAGACHCKYDLMVLFEICELEANGDYIPAAVDHRGGMPCHGTYLLHQGLQRRVTVTIVHESGGDIEWKDVRELVVGALGRVVLNTGRGGVLVDLPCRCSPLTRCCFMFYRQFLDSDMPRTFYRFEAAWDSSMHNSLLLNRVTPYGEKIYMTLSAYLEMENCTLPTAITKDVCMVFYSRDTKVPAAHTIRTLFGTGSLRATEGQGLLGFSVSLTPPPCPHLSPGMQRRRRRVLDTSVAYVRGEENLAGWRPRSDSLILEHQWELEKLSLLQEVEKTRHFLLLRAKLESTLLLGLEPLASVTEEEEEEVEVAPPKPPQADRDLDPPDADFHSERQRELAAKCLRLMTHSFNREYSHVCVSASESKLSEMSVTMLRDSASSSALNTITPSTTCPSLVEGSYTDLRSPEPRGPSRTAERRRPRPPRIRRFVPDIQEIRVSPIVSKKGYLHFLEPNTSGWVKRYVVVRRPYVYIYNTERDSVERAILNLSSAQVEYSEDQQAMLKTPNTFAVCTEHRGILLQANSDKEMHDWLYAFNPLLAGTIRSKLSRRRAGPLRM</sequence>
<evidence type="ECO:0000256" key="3">
    <source>
        <dbReference type="ARBA" id="ARBA00022701"/>
    </source>
</evidence>
<evidence type="ECO:0000256" key="13">
    <source>
        <dbReference type="SAM" id="MobiDB-lite"/>
    </source>
</evidence>
<feature type="compositionally biased region" description="Polar residues" evidence="13">
    <location>
        <begin position="1543"/>
        <end position="1553"/>
    </location>
</feature>
<evidence type="ECO:0000256" key="5">
    <source>
        <dbReference type="ARBA" id="ARBA00022840"/>
    </source>
</evidence>
<dbReference type="PROSITE" id="PS50003">
    <property type="entry name" value="PH_DOMAIN"/>
    <property type="match status" value="1"/>
</dbReference>
<keyword evidence="3" id="KW-0493">Microtubule</keyword>
<dbReference type="Gene3D" id="3.40.850.10">
    <property type="entry name" value="Kinesin motor domain"/>
    <property type="match status" value="1"/>
</dbReference>
<evidence type="ECO:0000256" key="6">
    <source>
        <dbReference type="ARBA" id="ARBA00023054"/>
    </source>
</evidence>
<feature type="binding site" evidence="11">
    <location>
        <begin position="95"/>
        <end position="102"/>
    </location>
    <ligand>
        <name>ATP</name>
        <dbReference type="ChEBI" id="CHEBI:30616"/>
    </ligand>
</feature>
<dbReference type="InterPro" id="IPR008984">
    <property type="entry name" value="SMAD_FHA_dom_sf"/>
</dbReference>
<dbReference type="Pfam" id="PF00498">
    <property type="entry name" value="FHA"/>
    <property type="match status" value="1"/>
</dbReference>
<dbReference type="SUPFAM" id="SSF52540">
    <property type="entry name" value="P-loop containing nucleoside triphosphate hydrolases"/>
    <property type="match status" value="1"/>
</dbReference>
<dbReference type="Gene3D" id="6.10.250.2520">
    <property type="match status" value="1"/>
</dbReference>
<dbReference type="Gene3D" id="2.60.200.20">
    <property type="match status" value="1"/>
</dbReference>
<dbReference type="PROSITE" id="PS50067">
    <property type="entry name" value="KINESIN_MOTOR_2"/>
    <property type="match status" value="1"/>
</dbReference>
<dbReference type="InterPro" id="IPR011993">
    <property type="entry name" value="PH-like_dom_sf"/>
</dbReference>
<evidence type="ECO:0000256" key="11">
    <source>
        <dbReference type="PROSITE-ProRule" id="PRU00283"/>
    </source>
</evidence>
<feature type="compositionally biased region" description="Polar residues" evidence="13">
    <location>
        <begin position="416"/>
        <end position="426"/>
    </location>
</feature>
<feature type="region of interest" description="Disordered" evidence="13">
    <location>
        <begin position="1462"/>
        <end position="1488"/>
    </location>
</feature>
<feature type="coiled-coil region" evidence="12">
    <location>
        <begin position="466"/>
        <end position="493"/>
    </location>
</feature>
<comment type="similarity">
    <text evidence="11">Belongs to the TRAFAC class myosin-kinesin ATPase superfamily. Kinesin family.</text>
</comment>
<comment type="subcellular location">
    <subcellularLocation>
        <location evidence="1">Cytoplasm</location>
        <location evidence="1">Cytoskeleton</location>
    </subcellularLocation>
</comment>
<feature type="compositionally biased region" description="Low complexity" evidence="13">
    <location>
        <begin position="427"/>
        <end position="443"/>
    </location>
</feature>
<dbReference type="InterPro" id="IPR001849">
    <property type="entry name" value="PH_domain"/>
</dbReference>
<feature type="domain" description="Kinesin motor" evidence="16">
    <location>
        <begin position="4"/>
        <end position="353"/>
    </location>
</feature>
<evidence type="ECO:0000256" key="8">
    <source>
        <dbReference type="ARBA" id="ARBA00023212"/>
    </source>
</evidence>
<evidence type="ECO:0000313" key="18">
    <source>
        <dbReference type="Proteomes" id="UP000694546"/>
    </source>
</evidence>
<dbReference type="GO" id="GO:0030658">
    <property type="term" value="C:transport vesicle membrane"/>
    <property type="evidence" value="ECO:0007669"/>
    <property type="project" value="UniProtKB-SubCell"/>
</dbReference>
<comment type="catalytic activity">
    <reaction evidence="9">
        <text>ATP + H2O + a kinesin associated with a microtubule at position (n) = ADP + phosphate a kinesin associated with a microtubule at position (n+1, toward the plus end).</text>
        <dbReference type="EC" id="5.6.1.3"/>
    </reaction>
</comment>
<keyword evidence="8" id="KW-0206">Cytoskeleton</keyword>
<dbReference type="GO" id="GO:0008017">
    <property type="term" value="F:microtubule binding"/>
    <property type="evidence" value="ECO:0007669"/>
    <property type="project" value="InterPro"/>
</dbReference>
<dbReference type="Ensembl" id="ENSGMOT00000026433.1">
    <property type="protein sequence ID" value="ENSGMOP00000031210.1"/>
    <property type="gene ID" value="ENSGMOG00000010231.2"/>
</dbReference>
<dbReference type="PRINTS" id="PR00380">
    <property type="entry name" value="KINESINHEAVY"/>
</dbReference>
<dbReference type="InterPro" id="IPR036961">
    <property type="entry name" value="Kinesin_motor_dom_sf"/>
</dbReference>
<reference evidence="17" key="2">
    <citation type="submission" date="2025-09" db="UniProtKB">
        <authorList>
            <consortium name="Ensembl"/>
        </authorList>
    </citation>
    <scope>IDENTIFICATION</scope>
</reference>
<evidence type="ECO:0000313" key="17">
    <source>
        <dbReference type="Ensembl" id="ENSGMOP00000031210.1"/>
    </source>
</evidence>
<dbReference type="GeneTree" id="ENSGT00940000156474"/>
<dbReference type="GO" id="GO:0005524">
    <property type="term" value="F:ATP binding"/>
    <property type="evidence" value="ECO:0007669"/>
    <property type="project" value="UniProtKB-UniRule"/>
</dbReference>
<feature type="domain" description="FHA" evidence="15">
    <location>
        <begin position="552"/>
        <end position="608"/>
    </location>
</feature>
<dbReference type="CDD" id="cd01233">
    <property type="entry name" value="PH_KIFIA_KIFIB"/>
    <property type="match status" value="1"/>
</dbReference>
<dbReference type="InterPro" id="IPR001752">
    <property type="entry name" value="Kinesin_motor_dom"/>
</dbReference>
<dbReference type="GO" id="GO:0005874">
    <property type="term" value="C:microtubule"/>
    <property type="evidence" value="ECO:0007669"/>
    <property type="project" value="UniProtKB-KW"/>
</dbReference>
<dbReference type="Pfam" id="PF12473">
    <property type="entry name" value="DUF3694"/>
    <property type="match status" value="1"/>
</dbReference>
<dbReference type="InterPro" id="IPR049780">
    <property type="entry name" value="PH_KIFIA_KIFIB"/>
</dbReference>
<evidence type="ECO:0000259" key="14">
    <source>
        <dbReference type="PROSITE" id="PS50003"/>
    </source>
</evidence>
<evidence type="ECO:0000256" key="4">
    <source>
        <dbReference type="ARBA" id="ARBA00022741"/>
    </source>
</evidence>
<name>A0A8C5AEY5_GADMO</name>
<dbReference type="Proteomes" id="UP000694546">
    <property type="component" value="Chromosome 12"/>
</dbReference>